<feature type="transmembrane region" description="Helical" evidence="1">
    <location>
        <begin position="20"/>
        <end position="41"/>
    </location>
</feature>
<comment type="caution">
    <text evidence="3">The sequence shown here is derived from an EMBL/GenBank/DDBJ whole genome shotgun (WGS) entry which is preliminary data.</text>
</comment>
<dbReference type="CDD" id="cd11586">
    <property type="entry name" value="VbhA_like"/>
    <property type="match status" value="1"/>
</dbReference>
<dbReference type="Proteomes" id="UP000177763">
    <property type="component" value="Unassembled WGS sequence"/>
</dbReference>
<dbReference type="STRING" id="1802630.A3H26_01120"/>
<reference evidence="3 4" key="1">
    <citation type="journal article" date="2016" name="Nat. Commun.">
        <title>Thousands of microbial genomes shed light on interconnected biogeochemical processes in an aquifer system.</title>
        <authorList>
            <person name="Anantharaman K."/>
            <person name="Brown C.T."/>
            <person name="Hug L.A."/>
            <person name="Sharon I."/>
            <person name="Castelle C.J."/>
            <person name="Probst A.J."/>
            <person name="Thomas B.C."/>
            <person name="Singh A."/>
            <person name="Wilkins M.J."/>
            <person name="Karaoz U."/>
            <person name="Brodie E.L."/>
            <person name="Williams K.H."/>
            <person name="Hubbard S.S."/>
            <person name="Banfield J.F."/>
        </authorList>
    </citation>
    <scope>NUCLEOTIDE SEQUENCE [LARGE SCALE GENOMIC DNA]</scope>
</reference>
<accession>A0A1F4VHL3</accession>
<dbReference type="InterPro" id="IPR033788">
    <property type="entry name" value="VbhA-like"/>
</dbReference>
<evidence type="ECO:0000259" key="2">
    <source>
        <dbReference type="Pfam" id="PF09851"/>
    </source>
</evidence>
<keyword evidence="1" id="KW-1133">Transmembrane helix</keyword>
<dbReference type="InterPro" id="IPR018649">
    <property type="entry name" value="SHOCT"/>
</dbReference>
<dbReference type="AlphaFoldDB" id="A0A1F4VHL3"/>
<sequence length="82" mass="9583">MMGYYGYGNMMGWVGFGLGWIWMLLWWAFVILVIVAILKWLSGNLSNTGKNSNNNVSDILKERYVRGEITKEQFEQMKKDIK</sequence>
<evidence type="ECO:0000256" key="1">
    <source>
        <dbReference type="SAM" id="Phobius"/>
    </source>
</evidence>
<feature type="domain" description="SHOCT" evidence="2">
    <location>
        <begin position="59"/>
        <end position="81"/>
    </location>
</feature>
<evidence type="ECO:0000313" key="3">
    <source>
        <dbReference type="EMBL" id="OGC56450.1"/>
    </source>
</evidence>
<organism evidence="3 4">
    <name type="scientific">candidate division WWE3 bacterium RIFCSPLOWO2_12_FULL_36_10</name>
    <dbReference type="NCBI Taxonomy" id="1802630"/>
    <lineage>
        <taxon>Bacteria</taxon>
        <taxon>Katanobacteria</taxon>
    </lineage>
</organism>
<proteinExistence type="predicted"/>
<keyword evidence="1" id="KW-0812">Transmembrane</keyword>
<dbReference type="Pfam" id="PF09851">
    <property type="entry name" value="SHOCT"/>
    <property type="match status" value="1"/>
</dbReference>
<gene>
    <name evidence="3" type="ORF">A3H26_01120</name>
</gene>
<name>A0A1F4VHL3_UNCKA</name>
<protein>
    <recommendedName>
        <fullName evidence="2">SHOCT domain-containing protein</fullName>
    </recommendedName>
</protein>
<keyword evidence="1" id="KW-0472">Membrane</keyword>
<dbReference type="EMBL" id="MEVN01000038">
    <property type="protein sequence ID" value="OGC56450.1"/>
    <property type="molecule type" value="Genomic_DNA"/>
</dbReference>
<evidence type="ECO:0000313" key="4">
    <source>
        <dbReference type="Proteomes" id="UP000177763"/>
    </source>
</evidence>